<accession>A0A8S0Y9H5</accession>
<dbReference type="AlphaFoldDB" id="A0A8S0Y9H5"/>
<comment type="caution">
    <text evidence="1">The sequence shown here is derived from an EMBL/GenBank/DDBJ whole genome shotgun (WGS) entry which is preliminary data.</text>
</comment>
<dbReference type="Pfam" id="PF05830">
    <property type="entry name" value="NodZ"/>
    <property type="match status" value="1"/>
</dbReference>
<sequence>MNVRELYRHPLFYCKGVKNHANKKIKTLYHSLRQRNNQGVYAININVAVGFSAQLNWCLYIFDHCERYNLLPYIVLSSPFYTLSQGDNWFDYYFDNLKLTEIDKKNVMNGLVKVSSISHISHIGLPSTNGRQMSLEYAHELLEKNIRIKDEIQEYVDSFVNTHFGQKTVLGIHYRGRDKQLEAKPVSWEFCAKAIHNYLDTNPQVEALFISSDEGNFIDWIEKEFKSLEVIYHDDKERGSEGNALHTQPDLGNNYTKGKEALINCLLLSRCNALIRTASLLSGWASIFNPSLPVTMLNRPYLNKLWFPDALILKKSRSEYLPSQI</sequence>
<reference evidence="1 2" key="1">
    <citation type="submission" date="2020-02" db="EMBL/GenBank/DDBJ databases">
        <authorList>
            <person name="Hogendoorn C."/>
        </authorList>
    </citation>
    <scope>NUCLEOTIDE SEQUENCE [LARGE SCALE GENOMIC DNA]</scope>
    <source>
        <strain evidence="1">METHB21</strain>
    </source>
</reference>
<keyword evidence="2" id="KW-1185">Reference proteome</keyword>
<dbReference type="GO" id="GO:0009312">
    <property type="term" value="P:oligosaccharide biosynthetic process"/>
    <property type="evidence" value="ECO:0007669"/>
    <property type="project" value="InterPro"/>
</dbReference>
<name>A0A8S0Y9H5_9GAMM</name>
<dbReference type="Proteomes" id="UP000494216">
    <property type="component" value="Unassembled WGS sequence"/>
</dbReference>
<evidence type="ECO:0000313" key="2">
    <source>
        <dbReference type="Proteomes" id="UP000494216"/>
    </source>
</evidence>
<protein>
    <submittedName>
        <fullName evidence="1">Uncharacterized protein</fullName>
    </submittedName>
</protein>
<dbReference type="RefSeq" id="WP_174625111.1">
    <property type="nucleotide sequence ID" value="NZ_CADCXN010000046.1"/>
</dbReference>
<dbReference type="Gene3D" id="3.40.50.11350">
    <property type="match status" value="1"/>
</dbReference>
<evidence type="ECO:0000313" key="1">
    <source>
        <dbReference type="EMBL" id="CAA9890148.1"/>
    </source>
</evidence>
<dbReference type="InterPro" id="IPR008716">
    <property type="entry name" value="NodZ"/>
</dbReference>
<dbReference type="EMBL" id="CADCXN010000046">
    <property type="protein sequence ID" value="CAA9890148.1"/>
    <property type="molecule type" value="Genomic_DNA"/>
</dbReference>
<dbReference type="GO" id="GO:0016758">
    <property type="term" value="F:hexosyltransferase activity"/>
    <property type="evidence" value="ECO:0007669"/>
    <property type="project" value="InterPro"/>
</dbReference>
<proteinExistence type="predicted"/>
<gene>
    <name evidence="1" type="ORF">METHB2_190035</name>
</gene>
<organism evidence="1 2">
    <name type="scientific">Candidatus Methylobacter favarea</name>
    <dbReference type="NCBI Taxonomy" id="2707345"/>
    <lineage>
        <taxon>Bacteria</taxon>
        <taxon>Pseudomonadati</taxon>
        <taxon>Pseudomonadota</taxon>
        <taxon>Gammaproteobacteria</taxon>
        <taxon>Methylococcales</taxon>
        <taxon>Methylococcaceae</taxon>
        <taxon>Methylobacter</taxon>
    </lineage>
</organism>